<evidence type="ECO:0000313" key="2">
    <source>
        <dbReference type="EMBL" id="KAI7794608.1"/>
    </source>
</evidence>
<evidence type="ECO:0000256" key="1">
    <source>
        <dbReference type="ARBA" id="ARBA00023157"/>
    </source>
</evidence>
<keyword evidence="3" id="KW-1185">Reference proteome</keyword>
<dbReference type="InterPro" id="IPR029044">
    <property type="entry name" value="Nucleotide-diphossugar_trans"/>
</dbReference>
<dbReference type="SUPFAM" id="SSF50370">
    <property type="entry name" value="Ricin B-like lectins"/>
    <property type="match status" value="1"/>
</dbReference>
<evidence type="ECO:0000313" key="3">
    <source>
        <dbReference type="Proteomes" id="UP001059041"/>
    </source>
</evidence>
<dbReference type="InterPro" id="IPR035992">
    <property type="entry name" value="Ricin_B-like_lectins"/>
</dbReference>
<dbReference type="Gene3D" id="3.90.550.10">
    <property type="entry name" value="Spore Coat Polysaccharide Biosynthesis Protein SpsA, Chain A"/>
    <property type="match status" value="1"/>
</dbReference>
<gene>
    <name evidence="2" type="ORF">IRJ41_016803</name>
</gene>
<dbReference type="Gene3D" id="2.80.10.50">
    <property type="match status" value="1"/>
</dbReference>
<dbReference type="GO" id="GO:0006493">
    <property type="term" value="P:protein O-linked glycosylation"/>
    <property type="evidence" value="ECO:0007669"/>
    <property type="project" value="TreeGrafter"/>
</dbReference>
<accession>A0A9W7TA34</accession>
<dbReference type="AlphaFoldDB" id="A0A9W7TA34"/>
<dbReference type="PROSITE" id="PS50231">
    <property type="entry name" value="RICIN_B_LECTIN"/>
    <property type="match status" value="1"/>
</dbReference>
<feature type="non-terminal residue" evidence="2">
    <location>
        <position position="239"/>
    </location>
</feature>
<dbReference type="PANTHER" id="PTHR11675:SF137">
    <property type="entry name" value="POLYPEPTIDE N-ACETYLGALACTOSAMINYLTRANSFERASE"/>
    <property type="match status" value="1"/>
</dbReference>
<dbReference type="PANTHER" id="PTHR11675">
    <property type="entry name" value="N-ACETYLGALACTOSAMINYLTRANSFERASE"/>
    <property type="match status" value="1"/>
</dbReference>
<proteinExistence type="predicted"/>
<dbReference type="Proteomes" id="UP001059041">
    <property type="component" value="Linkage Group LG21"/>
</dbReference>
<comment type="caution">
    <text evidence="2">The sequence shown here is derived from an EMBL/GenBank/DDBJ whole genome shotgun (WGS) entry which is preliminary data.</text>
</comment>
<sequence length="239" mass="27323">FVWLVGALVGSVSSGTDHSCEPQHCVIDKNNLQFIKPAPSVRAVARGSFNWDTSLCWWTFCHLQAVLRTHWYLWGGENIEMAFRVWMCGGSLEIIPCSVVGHIFCTRSPLSFPDGVDVITRNQVRLAEVWMDDYKKIFYNRNKKAATVAREKSYGDISEHLKLKEKLRCRNFSWYLENVYTEAFVPDLNPVLFGSLKNVATNTCLDIGEKNPGAKSVILFICHDMGINQYFEYTSHQEL</sequence>
<dbReference type="EMBL" id="JAFHDT010000021">
    <property type="protein sequence ID" value="KAI7794608.1"/>
    <property type="molecule type" value="Genomic_DNA"/>
</dbReference>
<keyword evidence="1" id="KW-1015">Disulfide bond</keyword>
<dbReference type="SUPFAM" id="SSF53448">
    <property type="entry name" value="Nucleotide-diphospho-sugar transferases"/>
    <property type="match status" value="1"/>
</dbReference>
<name>A0A9W7TA34_TRIRA</name>
<protein>
    <recommendedName>
        <fullName evidence="4">Polypeptide N-acetylgalactosaminyltransferase 6</fullName>
    </recommendedName>
</protein>
<evidence type="ECO:0008006" key="4">
    <source>
        <dbReference type="Google" id="ProtNLM"/>
    </source>
</evidence>
<dbReference type="GO" id="GO:0004653">
    <property type="term" value="F:polypeptide N-acetylgalactosaminyltransferase activity"/>
    <property type="evidence" value="ECO:0007669"/>
    <property type="project" value="TreeGrafter"/>
</dbReference>
<organism evidence="2 3">
    <name type="scientific">Triplophysa rosa</name>
    <name type="common">Cave loach</name>
    <dbReference type="NCBI Taxonomy" id="992332"/>
    <lineage>
        <taxon>Eukaryota</taxon>
        <taxon>Metazoa</taxon>
        <taxon>Chordata</taxon>
        <taxon>Craniata</taxon>
        <taxon>Vertebrata</taxon>
        <taxon>Euteleostomi</taxon>
        <taxon>Actinopterygii</taxon>
        <taxon>Neopterygii</taxon>
        <taxon>Teleostei</taxon>
        <taxon>Ostariophysi</taxon>
        <taxon>Cypriniformes</taxon>
        <taxon>Nemacheilidae</taxon>
        <taxon>Triplophysa</taxon>
    </lineage>
</organism>
<dbReference type="GO" id="GO:0005794">
    <property type="term" value="C:Golgi apparatus"/>
    <property type="evidence" value="ECO:0007669"/>
    <property type="project" value="TreeGrafter"/>
</dbReference>
<reference evidence="2" key="1">
    <citation type="submission" date="2021-02" db="EMBL/GenBank/DDBJ databases">
        <title>Comparative genomics reveals that relaxation of natural selection precedes convergent phenotypic evolution of cavefish.</title>
        <authorList>
            <person name="Peng Z."/>
        </authorList>
    </citation>
    <scope>NUCLEOTIDE SEQUENCE</scope>
    <source>
        <tissue evidence="2">Muscle</tissue>
    </source>
</reference>